<keyword evidence="1" id="KW-0343">GTPase activation</keyword>
<evidence type="ECO:0000313" key="4">
    <source>
        <dbReference type="EMBL" id="OHT04915.1"/>
    </source>
</evidence>
<dbReference type="Pfam" id="PF13516">
    <property type="entry name" value="LRR_6"/>
    <property type="match status" value="4"/>
</dbReference>
<dbReference type="InterPro" id="IPR001611">
    <property type="entry name" value="Leu-rich_rpt"/>
</dbReference>
<keyword evidence="2" id="KW-0433">Leucine-rich repeat</keyword>
<gene>
    <name evidence="4" type="ORF">TRFO_27471</name>
</gene>
<dbReference type="InterPro" id="IPR027038">
    <property type="entry name" value="RanGap"/>
</dbReference>
<evidence type="ECO:0008006" key="6">
    <source>
        <dbReference type="Google" id="ProtNLM"/>
    </source>
</evidence>
<keyword evidence="3" id="KW-0677">Repeat</keyword>
<dbReference type="GO" id="GO:0005634">
    <property type="term" value="C:nucleus"/>
    <property type="evidence" value="ECO:0007669"/>
    <property type="project" value="TreeGrafter"/>
</dbReference>
<dbReference type="GO" id="GO:0005096">
    <property type="term" value="F:GTPase activator activity"/>
    <property type="evidence" value="ECO:0007669"/>
    <property type="project" value="UniProtKB-KW"/>
</dbReference>
<dbReference type="OrthoDB" id="333024at2759"/>
<comment type="caution">
    <text evidence="4">The sequence shown here is derived from an EMBL/GenBank/DDBJ whole genome shotgun (WGS) entry which is preliminary data.</text>
</comment>
<dbReference type="PANTHER" id="PTHR24113">
    <property type="entry name" value="RAN GTPASE-ACTIVATING PROTEIN 1"/>
    <property type="match status" value="1"/>
</dbReference>
<name>A0A1J4K105_9EUKA</name>
<accession>A0A1J4K105</accession>
<evidence type="ECO:0000313" key="5">
    <source>
        <dbReference type="Proteomes" id="UP000179807"/>
    </source>
</evidence>
<keyword evidence="5" id="KW-1185">Reference proteome</keyword>
<proteinExistence type="predicted"/>
<dbReference type="SUPFAM" id="SSF52047">
    <property type="entry name" value="RNI-like"/>
    <property type="match status" value="2"/>
</dbReference>
<dbReference type="VEuPathDB" id="TrichDB:TRFO_27471"/>
<dbReference type="PANTHER" id="PTHR24113:SF12">
    <property type="entry name" value="RAN GTPASE-ACTIVATING PROTEIN 1"/>
    <property type="match status" value="1"/>
</dbReference>
<evidence type="ECO:0000256" key="3">
    <source>
        <dbReference type="ARBA" id="ARBA00022737"/>
    </source>
</evidence>
<dbReference type="Proteomes" id="UP000179807">
    <property type="component" value="Unassembled WGS sequence"/>
</dbReference>
<dbReference type="AlphaFoldDB" id="A0A1J4K105"/>
<dbReference type="GO" id="GO:0006913">
    <property type="term" value="P:nucleocytoplasmic transport"/>
    <property type="evidence" value="ECO:0007669"/>
    <property type="project" value="TreeGrafter"/>
</dbReference>
<dbReference type="GO" id="GO:0048471">
    <property type="term" value="C:perinuclear region of cytoplasm"/>
    <property type="evidence" value="ECO:0007669"/>
    <property type="project" value="TreeGrafter"/>
</dbReference>
<evidence type="ECO:0000256" key="1">
    <source>
        <dbReference type="ARBA" id="ARBA00022468"/>
    </source>
</evidence>
<sequence>MERFYRIVPLLQRNDPIINSLNMCSINLNEEMTDLLIDALNQNTFIAKIVLHGNHLSQESCNKIFNLLLTNPKLDHLEIIENDVSDESIAYLSEVLLKLPETRTPINLSLRTNSFGLAGAESIAKALAANAPVVWLDLRYNPKISDKGVESIALSLATNKILNGLDLIKCGFGELGAAAISDVLLDNHTLKTLLLQDELNVNTVYLLTANFSDPFCSLQALYLWHCSLTANLLEILCNKIRGNNSLTTLALSYNKIDDNGGIYLADMILRNKSLVKLHLGANLFTPTAAGYFGVALSKNNTLQFLDLSRNFLKSYGIWPIAISLLNNKALKSIDLRYNKIDPSGAEILCELIANNTAITSMRLSGNVLDDFAIELIAKQLETNTTLKELELNSIAITSGGFVALCESLKKNSTLVKISLNANRITTKSVENFAALLRENTSLEVIGMSQCEINDEACHFIAEGIASNSTLVELDISRNNITIQGATELLDAIQGNYSLMKLDYNDNPFVDPENHVDIPNKIADFLERNNYYQHNILMKDMSSLADDPCFL</sequence>
<dbReference type="GO" id="GO:0031267">
    <property type="term" value="F:small GTPase binding"/>
    <property type="evidence" value="ECO:0007669"/>
    <property type="project" value="TreeGrafter"/>
</dbReference>
<dbReference type="GeneID" id="94840275"/>
<organism evidence="4 5">
    <name type="scientific">Tritrichomonas foetus</name>
    <dbReference type="NCBI Taxonomy" id="1144522"/>
    <lineage>
        <taxon>Eukaryota</taxon>
        <taxon>Metamonada</taxon>
        <taxon>Parabasalia</taxon>
        <taxon>Tritrichomonadida</taxon>
        <taxon>Tritrichomonadidae</taxon>
        <taxon>Tritrichomonas</taxon>
    </lineage>
</organism>
<dbReference type="RefSeq" id="XP_068358051.1">
    <property type="nucleotide sequence ID" value="XM_068505571.1"/>
</dbReference>
<dbReference type="GO" id="GO:0005829">
    <property type="term" value="C:cytosol"/>
    <property type="evidence" value="ECO:0007669"/>
    <property type="project" value="TreeGrafter"/>
</dbReference>
<dbReference type="SMART" id="SM00368">
    <property type="entry name" value="LRR_RI"/>
    <property type="match status" value="13"/>
</dbReference>
<dbReference type="EMBL" id="MLAK01000776">
    <property type="protein sequence ID" value="OHT04915.1"/>
    <property type="molecule type" value="Genomic_DNA"/>
</dbReference>
<protein>
    <recommendedName>
        <fullName evidence="6">Leucine Rich Repeat family protein</fullName>
    </recommendedName>
</protein>
<evidence type="ECO:0000256" key="2">
    <source>
        <dbReference type="ARBA" id="ARBA00022614"/>
    </source>
</evidence>
<dbReference type="InterPro" id="IPR032675">
    <property type="entry name" value="LRR_dom_sf"/>
</dbReference>
<dbReference type="Gene3D" id="3.80.10.10">
    <property type="entry name" value="Ribonuclease Inhibitor"/>
    <property type="match status" value="5"/>
</dbReference>
<reference evidence="4" key="1">
    <citation type="submission" date="2016-10" db="EMBL/GenBank/DDBJ databases">
        <authorList>
            <person name="Benchimol M."/>
            <person name="Almeida L.G."/>
            <person name="Vasconcelos A.T."/>
            <person name="Perreira-Neves A."/>
            <person name="Rosa I.A."/>
            <person name="Tasca T."/>
            <person name="Bogo M.R."/>
            <person name="de Souza W."/>
        </authorList>
    </citation>
    <scope>NUCLEOTIDE SEQUENCE [LARGE SCALE GENOMIC DNA]</scope>
    <source>
        <strain evidence="4">K</strain>
    </source>
</reference>